<feature type="transmembrane region" description="Helical" evidence="1">
    <location>
        <begin position="21"/>
        <end position="43"/>
    </location>
</feature>
<dbReference type="Proteomes" id="UP001445076">
    <property type="component" value="Unassembled WGS sequence"/>
</dbReference>
<proteinExistence type="predicted"/>
<keyword evidence="1" id="KW-0812">Transmembrane</keyword>
<keyword evidence="3" id="KW-1185">Reference proteome</keyword>
<keyword evidence="1" id="KW-1133">Transmembrane helix</keyword>
<evidence type="ECO:0000256" key="1">
    <source>
        <dbReference type="SAM" id="Phobius"/>
    </source>
</evidence>
<keyword evidence="1" id="KW-0472">Membrane</keyword>
<dbReference type="AlphaFoldDB" id="A0AAW0YGF9"/>
<reference evidence="2 3" key="1">
    <citation type="journal article" date="2024" name="BMC Genomics">
        <title>Genome assembly of redclaw crayfish (Cherax quadricarinatus) provides insights into its immune adaptation and hypoxia tolerance.</title>
        <authorList>
            <person name="Liu Z."/>
            <person name="Zheng J."/>
            <person name="Li H."/>
            <person name="Fang K."/>
            <person name="Wang S."/>
            <person name="He J."/>
            <person name="Zhou D."/>
            <person name="Weng S."/>
            <person name="Chi M."/>
            <person name="Gu Z."/>
            <person name="He J."/>
            <person name="Li F."/>
            <person name="Wang M."/>
        </authorList>
    </citation>
    <scope>NUCLEOTIDE SEQUENCE [LARGE SCALE GENOMIC DNA]</scope>
    <source>
        <strain evidence="2">ZL_2023a</strain>
    </source>
</reference>
<protein>
    <submittedName>
        <fullName evidence="2">Uncharacterized protein</fullName>
    </submittedName>
</protein>
<feature type="transmembrane region" description="Helical" evidence="1">
    <location>
        <begin position="115"/>
        <end position="142"/>
    </location>
</feature>
<feature type="transmembrane region" description="Helical" evidence="1">
    <location>
        <begin position="55"/>
        <end position="77"/>
    </location>
</feature>
<evidence type="ECO:0000313" key="2">
    <source>
        <dbReference type="EMBL" id="KAK8750546.1"/>
    </source>
</evidence>
<name>A0AAW0YGF9_CHEQU</name>
<gene>
    <name evidence="2" type="ORF">OTU49_014899</name>
</gene>
<feature type="transmembrane region" description="Helical" evidence="1">
    <location>
        <begin position="89"/>
        <end position="109"/>
    </location>
</feature>
<accession>A0AAW0YGF9</accession>
<comment type="caution">
    <text evidence="2">The sequence shown here is derived from an EMBL/GenBank/DDBJ whole genome shotgun (WGS) entry which is preliminary data.</text>
</comment>
<dbReference type="EMBL" id="JARKIK010000007">
    <property type="protein sequence ID" value="KAK8750546.1"/>
    <property type="molecule type" value="Genomic_DNA"/>
</dbReference>
<organism evidence="2 3">
    <name type="scientific">Cherax quadricarinatus</name>
    <name type="common">Australian red claw crayfish</name>
    <dbReference type="NCBI Taxonomy" id="27406"/>
    <lineage>
        <taxon>Eukaryota</taxon>
        <taxon>Metazoa</taxon>
        <taxon>Ecdysozoa</taxon>
        <taxon>Arthropoda</taxon>
        <taxon>Crustacea</taxon>
        <taxon>Multicrustacea</taxon>
        <taxon>Malacostraca</taxon>
        <taxon>Eumalacostraca</taxon>
        <taxon>Eucarida</taxon>
        <taxon>Decapoda</taxon>
        <taxon>Pleocyemata</taxon>
        <taxon>Astacidea</taxon>
        <taxon>Parastacoidea</taxon>
        <taxon>Parastacidae</taxon>
        <taxon>Cherax</taxon>
    </lineage>
</organism>
<evidence type="ECO:0000313" key="3">
    <source>
        <dbReference type="Proteomes" id="UP001445076"/>
    </source>
</evidence>
<sequence>MDQLREMCSRCRCCCTPRTAILIITSFELVTLVVVAGLLITAIALTPHSYGDHYVFLTALSFILVNTVLTCILIYGINKKCVEIMRGWLWVRVSTLVIVILLVILGEIVVGRHVFHHVVILTTVLGPCVVPLITAVMVGIYIKKITAEARMNGHEMDSSDYGRLQEERTVE</sequence>